<dbReference type="AlphaFoldDB" id="T1J108"/>
<name>T1J108_STRMM</name>
<dbReference type="OMA" id="PENIGEY"/>
<dbReference type="PANTHER" id="PTHR37984:SF9">
    <property type="entry name" value="INTEGRASE CATALYTIC DOMAIN-CONTAINING PROTEIN"/>
    <property type="match status" value="1"/>
</dbReference>
<dbReference type="InterPro" id="IPR043502">
    <property type="entry name" value="DNA/RNA_pol_sf"/>
</dbReference>
<dbReference type="InterPro" id="IPR043128">
    <property type="entry name" value="Rev_trsase/Diguanyl_cyclase"/>
</dbReference>
<dbReference type="STRING" id="126957.T1J108"/>
<organism evidence="2 3">
    <name type="scientific">Strigamia maritima</name>
    <name type="common">European centipede</name>
    <name type="synonym">Geophilus maritimus</name>
    <dbReference type="NCBI Taxonomy" id="126957"/>
    <lineage>
        <taxon>Eukaryota</taxon>
        <taxon>Metazoa</taxon>
        <taxon>Ecdysozoa</taxon>
        <taxon>Arthropoda</taxon>
        <taxon>Myriapoda</taxon>
        <taxon>Chilopoda</taxon>
        <taxon>Pleurostigmophora</taxon>
        <taxon>Geophilomorpha</taxon>
        <taxon>Linotaeniidae</taxon>
        <taxon>Strigamia</taxon>
    </lineage>
</organism>
<reference evidence="3" key="1">
    <citation type="submission" date="2011-05" db="EMBL/GenBank/DDBJ databases">
        <authorList>
            <person name="Richards S.R."/>
            <person name="Qu J."/>
            <person name="Jiang H."/>
            <person name="Jhangiani S.N."/>
            <person name="Agravi P."/>
            <person name="Goodspeed R."/>
            <person name="Gross S."/>
            <person name="Mandapat C."/>
            <person name="Jackson L."/>
            <person name="Mathew T."/>
            <person name="Pu L."/>
            <person name="Thornton R."/>
            <person name="Saada N."/>
            <person name="Wilczek-Boney K.B."/>
            <person name="Lee S."/>
            <person name="Kovar C."/>
            <person name="Wu Y."/>
            <person name="Scherer S.E."/>
            <person name="Worley K.C."/>
            <person name="Muzny D.M."/>
            <person name="Gibbs R."/>
        </authorList>
    </citation>
    <scope>NUCLEOTIDE SEQUENCE</scope>
    <source>
        <strain evidence="3">Brora</strain>
    </source>
</reference>
<accession>T1J108</accession>
<dbReference type="GO" id="GO:0071897">
    <property type="term" value="P:DNA biosynthetic process"/>
    <property type="evidence" value="ECO:0007669"/>
    <property type="project" value="UniProtKB-ARBA"/>
</dbReference>
<dbReference type="EnsemblMetazoa" id="SMAR007223-RA">
    <property type="protein sequence ID" value="SMAR007223-PA"/>
    <property type="gene ID" value="SMAR007223"/>
</dbReference>
<protein>
    <recommendedName>
        <fullName evidence="1">Reverse transcriptase/retrotransposon-derived protein RNase H-like domain-containing protein</fullName>
    </recommendedName>
</protein>
<dbReference type="SUPFAM" id="SSF56672">
    <property type="entry name" value="DNA/RNA polymerases"/>
    <property type="match status" value="1"/>
</dbReference>
<dbReference type="HOGENOM" id="CLU_000384_33_7_1"/>
<sequence length="140" mass="16421">MNSNKTELCQTRLEVLGHTVEAGRIIPNPKKVAAIQKYPPPTNLRELQRFKRMIGYYQSFITNFSKSCEIFRPLLKKDAEWLWDEQHQKVFEELKEQLAAPTLQRKFPNWKKPYILQTDASYSGLGAALMQLNDRRTHTL</sequence>
<evidence type="ECO:0000313" key="2">
    <source>
        <dbReference type="EnsemblMetazoa" id="SMAR007223-PA"/>
    </source>
</evidence>
<dbReference type="EMBL" id="JH431746">
    <property type="status" value="NOT_ANNOTATED_CDS"/>
    <property type="molecule type" value="Genomic_DNA"/>
</dbReference>
<keyword evidence="3" id="KW-1185">Reference proteome</keyword>
<evidence type="ECO:0000259" key="1">
    <source>
        <dbReference type="Pfam" id="PF17919"/>
    </source>
</evidence>
<evidence type="ECO:0000313" key="3">
    <source>
        <dbReference type="Proteomes" id="UP000014500"/>
    </source>
</evidence>
<feature type="domain" description="Reverse transcriptase/retrotransposon-derived protein RNase H-like" evidence="1">
    <location>
        <begin position="83"/>
        <end position="136"/>
    </location>
</feature>
<dbReference type="FunFam" id="3.30.70.270:FF:000063">
    <property type="entry name" value="Zinc knuckle domaincontaining protein"/>
    <property type="match status" value="1"/>
</dbReference>
<dbReference type="Gene3D" id="3.30.70.270">
    <property type="match status" value="1"/>
</dbReference>
<dbReference type="PANTHER" id="PTHR37984">
    <property type="entry name" value="PROTEIN CBG26694"/>
    <property type="match status" value="1"/>
</dbReference>
<dbReference type="Pfam" id="PF17919">
    <property type="entry name" value="RT_RNaseH_2"/>
    <property type="match status" value="1"/>
</dbReference>
<proteinExistence type="predicted"/>
<dbReference type="eggNOG" id="KOG0017">
    <property type="taxonomic scope" value="Eukaryota"/>
</dbReference>
<dbReference type="PhylomeDB" id="T1J108"/>
<reference evidence="2" key="2">
    <citation type="submission" date="2015-02" db="UniProtKB">
        <authorList>
            <consortium name="EnsemblMetazoa"/>
        </authorList>
    </citation>
    <scope>IDENTIFICATION</scope>
</reference>
<dbReference type="InterPro" id="IPR050951">
    <property type="entry name" value="Retrovirus_Pol_polyprotein"/>
</dbReference>
<dbReference type="InterPro" id="IPR041577">
    <property type="entry name" value="RT_RNaseH_2"/>
</dbReference>
<dbReference type="Proteomes" id="UP000014500">
    <property type="component" value="Unassembled WGS sequence"/>
</dbReference>